<dbReference type="Pfam" id="PF04397">
    <property type="entry name" value="LytTR"/>
    <property type="match status" value="1"/>
</dbReference>
<evidence type="ECO:0000313" key="3">
    <source>
        <dbReference type="Proteomes" id="UP001299546"/>
    </source>
</evidence>
<dbReference type="PANTHER" id="PTHR37299:SF4">
    <property type="entry name" value="TRANSCRIPTIONAL REGULATOR"/>
    <property type="match status" value="1"/>
</dbReference>
<comment type="caution">
    <text evidence="2">The sequence shown here is derived from an EMBL/GenBank/DDBJ whole genome shotgun (WGS) entry which is preliminary data.</text>
</comment>
<keyword evidence="3" id="KW-1185">Reference proteome</keyword>
<evidence type="ECO:0000313" key="2">
    <source>
        <dbReference type="EMBL" id="MCB7387383.1"/>
    </source>
</evidence>
<dbReference type="PROSITE" id="PS50930">
    <property type="entry name" value="HTH_LYTTR"/>
    <property type="match status" value="1"/>
</dbReference>
<proteinExistence type="predicted"/>
<feature type="domain" description="HTH LytTR-type" evidence="1">
    <location>
        <begin position="41"/>
        <end position="145"/>
    </location>
</feature>
<dbReference type="InterPro" id="IPR046947">
    <property type="entry name" value="LytR-like"/>
</dbReference>
<accession>A0ABS8DG49</accession>
<keyword evidence="2" id="KW-0238">DNA-binding</keyword>
<reference evidence="2 3" key="1">
    <citation type="submission" date="2021-10" db="EMBL/GenBank/DDBJ databases">
        <title>Collection of gut derived symbiotic bacterial strains cultured from healthy donors.</title>
        <authorList>
            <person name="Lin H."/>
            <person name="Littmann E."/>
            <person name="Kohout C."/>
            <person name="Pamer E.G."/>
        </authorList>
    </citation>
    <scope>NUCLEOTIDE SEQUENCE [LARGE SCALE GENOMIC DNA]</scope>
    <source>
        <strain evidence="2 3">DFI.1.165</strain>
    </source>
</reference>
<dbReference type="RefSeq" id="WP_066737695.1">
    <property type="nucleotide sequence ID" value="NZ_JAJCIQ010000005.1"/>
</dbReference>
<protein>
    <submittedName>
        <fullName evidence="2">LytTR family transcriptional regulator DNA-binding domain-containing protein</fullName>
    </submittedName>
</protein>
<gene>
    <name evidence="2" type="ORF">LIZ65_08780</name>
</gene>
<dbReference type="InterPro" id="IPR007492">
    <property type="entry name" value="LytTR_DNA-bd_dom"/>
</dbReference>
<organism evidence="2 3">
    <name type="scientific">Bariatricus massiliensis</name>
    <dbReference type="NCBI Taxonomy" id="1745713"/>
    <lineage>
        <taxon>Bacteria</taxon>
        <taxon>Bacillati</taxon>
        <taxon>Bacillota</taxon>
        <taxon>Clostridia</taxon>
        <taxon>Lachnospirales</taxon>
        <taxon>Lachnospiraceae</taxon>
        <taxon>Bariatricus</taxon>
    </lineage>
</organism>
<name>A0ABS8DG49_9FIRM</name>
<dbReference type="EMBL" id="JAJCIS010000004">
    <property type="protein sequence ID" value="MCB7387383.1"/>
    <property type="molecule type" value="Genomic_DNA"/>
</dbReference>
<dbReference type="SMART" id="SM00850">
    <property type="entry name" value="LytTR"/>
    <property type="match status" value="1"/>
</dbReference>
<dbReference type="Gene3D" id="2.40.50.1020">
    <property type="entry name" value="LytTr DNA-binding domain"/>
    <property type="match status" value="1"/>
</dbReference>
<evidence type="ECO:0000259" key="1">
    <source>
        <dbReference type="PROSITE" id="PS50930"/>
    </source>
</evidence>
<sequence length="145" mass="16709">MKITIIDTAPGEEDEIIVKCSRLDEELMKMLRQFKQGGMCLNVYRDGEIHRIEPEEIYYFESVDQKVFACCEKEVYETKNKLYELEELLPARDFVRVAKAVILNLNKIDSLAPAFGGRFEALLKNGEKVIISRQYVGSLKEKLGL</sequence>
<dbReference type="GO" id="GO:0003677">
    <property type="term" value="F:DNA binding"/>
    <property type="evidence" value="ECO:0007669"/>
    <property type="project" value="UniProtKB-KW"/>
</dbReference>
<dbReference type="Proteomes" id="UP001299546">
    <property type="component" value="Unassembled WGS sequence"/>
</dbReference>
<dbReference type="PANTHER" id="PTHR37299">
    <property type="entry name" value="TRANSCRIPTIONAL REGULATOR-RELATED"/>
    <property type="match status" value="1"/>
</dbReference>